<evidence type="ECO:0000313" key="4">
    <source>
        <dbReference type="Proteomes" id="UP000504752"/>
    </source>
</evidence>
<gene>
    <name evidence="3" type="ORF">HPC72_00950</name>
</gene>
<dbReference type="SUPFAM" id="SSF117782">
    <property type="entry name" value="YbjQ-like"/>
    <property type="match status" value="1"/>
</dbReference>
<dbReference type="Proteomes" id="UP000504752">
    <property type="component" value="Chromosome"/>
</dbReference>
<dbReference type="Pfam" id="PF01906">
    <property type="entry name" value="YbjQ_1"/>
    <property type="match status" value="1"/>
</dbReference>
<evidence type="ECO:0000256" key="2">
    <source>
        <dbReference type="HAMAP-Rule" id="MF_00338"/>
    </source>
</evidence>
<dbReference type="Gene3D" id="3.30.110.70">
    <property type="entry name" value="Hypothetical protein apc22750. Chain B"/>
    <property type="match status" value="1"/>
</dbReference>
<evidence type="ECO:0000313" key="3">
    <source>
        <dbReference type="EMBL" id="QKD79019.1"/>
    </source>
</evidence>
<dbReference type="InterPro" id="IPR035439">
    <property type="entry name" value="UPF0145_dom_sf"/>
</dbReference>
<accession>A0A6M8AX94</accession>
<evidence type="ECO:0000256" key="1">
    <source>
        <dbReference type="ARBA" id="ARBA00010751"/>
    </source>
</evidence>
<dbReference type="PANTHER" id="PTHR34068:SF1">
    <property type="entry name" value="UPF0145 PROTEIN YBJQ"/>
    <property type="match status" value="1"/>
</dbReference>
<dbReference type="RefSeq" id="WP_159522748.1">
    <property type="nucleotide sequence ID" value="NZ_CP053642.1"/>
</dbReference>
<dbReference type="PANTHER" id="PTHR34068">
    <property type="entry name" value="UPF0145 PROTEIN YBJQ"/>
    <property type="match status" value="1"/>
</dbReference>
<dbReference type="KEGG" id="amam:HPC72_00950"/>
<dbReference type="InterPro" id="IPR002765">
    <property type="entry name" value="UPF0145_YbjQ-like"/>
</dbReference>
<keyword evidence="4" id="KW-1185">Reference proteome</keyword>
<protein>
    <recommendedName>
        <fullName evidence="2">UPF0145 protein HPC72_00950</fullName>
    </recommendedName>
</protein>
<dbReference type="HAMAP" id="MF_00338">
    <property type="entry name" value="UPF0145"/>
    <property type="match status" value="1"/>
</dbReference>
<reference evidence="3 4" key="1">
    <citation type="submission" date="2020-05" db="EMBL/GenBank/DDBJ databases">
        <title>Actinomyces sp. zg-325.</title>
        <authorList>
            <person name="Yang C."/>
        </authorList>
    </citation>
    <scope>NUCLEOTIDE SEQUENCE [LARGE SCALE GENOMIC DNA]</scope>
    <source>
        <strain evidence="4">zg-325</strain>
    </source>
</reference>
<sequence>MIVTTTPTVEGCPVSQYLRVVCGETIAGVNMFKDIAAGFRNMVGGRAESYERELIQARETALAEMVQRAIELGAEGVVGVDIDYETLGSDNGMLMVTASGTAVRFTPVQQAPGTGTAGAVGY</sequence>
<dbReference type="EMBL" id="CP053642">
    <property type="protein sequence ID" value="QKD79019.1"/>
    <property type="molecule type" value="Genomic_DNA"/>
</dbReference>
<dbReference type="AlphaFoldDB" id="A0A6M8AX94"/>
<organism evidence="3 4">
    <name type="scientific">Actinomyces marmotae</name>
    <dbReference type="NCBI Taxonomy" id="2737173"/>
    <lineage>
        <taxon>Bacteria</taxon>
        <taxon>Bacillati</taxon>
        <taxon>Actinomycetota</taxon>
        <taxon>Actinomycetes</taxon>
        <taxon>Actinomycetales</taxon>
        <taxon>Actinomycetaceae</taxon>
        <taxon>Actinomyces</taxon>
    </lineage>
</organism>
<proteinExistence type="inferred from homology"/>
<comment type="similarity">
    <text evidence="1 2">Belongs to the UPF0145 family.</text>
</comment>
<name>A0A6M8AX94_9ACTO</name>